<feature type="compositionally biased region" description="Low complexity" evidence="6">
    <location>
        <begin position="733"/>
        <end position="748"/>
    </location>
</feature>
<dbReference type="GO" id="GO:1990918">
    <property type="term" value="P:double-strand break repair involved in meiotic recombination"/>
    <property type="evidence" value="ECO:0007669"/>
    <property type="project" value="TreeGrafter"/>
</dbReference>
<dbReference type="GO" id="GO:0031573">
    <property type="term" value="P:mitotic intra-S DNA damage checkpoint signaling"/>
    <property type="evidence" value="ECO:0007669"/>
    <property type="project" value="TreeGrafter"/>
</dbReference>
<feature type="compositionally biased region" description="Acidic residues" evidence="6">
    <location>
        <begin position="1409"/>
        <end position="1428"/>
    </location>
</feature>
<feature type="compositionally biased region" description="Basic residues" evidence="6">
    <location>
        <begin position="1545"/>
        <end position="1557"/>
    </location>
</feature>
<feature type="region of interest" description="Disordered" evidence="6">
    <location>
        <begin position="1613"/>
        <end position="1668"/>
    </location>
</feature>
<sequence>MALDFINLLDSFGIKVISETETETEPENTHDTNVYNNQQNNNKKNHSIKLLGNLTTTINKIRSSISTNKSQQSTLVSLFRDFTSSTQENLELVIDQIEVSSEHNELDQSVLYPGYLNKINIFKILTTIEDIQPDILEVFLEKIPEYADFEGWIEYIVDGQRLCSKYIEILEIVPPNIQKEMLSILAELINDSEHDTVSIQLVTMLENNESSELILPILDALSSITCNSDGGGNGGSGSGSGSGILRTAQNIVMDKILRAARPIDIPALIGFLITSCTDIRERERDISTERVVRSIRTGICGVFVNTNTNGHISESQKQMPELELESELEQEKEMIIESIKKGISNNKSVPKQWIKLVLNEPDIQNKLDKIDLIAMIVIYGSNHRANKKAAGRAIQHIIDKYHNNRSVSISVLADSVGSKVCQVLCKEIMELSSKSILKDTVWLERVFERGGEYEKQQIVVLITSLIGNGGSSSSGSISSSVSSSVSSISSSSSNGGGGEKSVQVLQVRFATQLLFNLAIQQPVSLCRYAQIIKAMLDYIDNMATNQTQTQTQTQNQLDLQGHKSKPRQKGVIPGNKNNNNSNNNRMNEFYNVTMDENAVNNMRRVFEALAILRQHNEAFGEEMQIYIRKQLVSSSAVYNRAGILGAVSMIKYLSISQLPGSHLLSLSSSSYFPATSSLAPTTANIANKNKHIREAVDILQGLIDAGRHRSYRYLTMAYDELANMISSVTNEHNANSNSNSNSNANANDEGSDGDGDGMDPANKRVVLWLNENVASQFAEAFLAEKPDSDNSENCNNNGGSGSDSGIGSGDRGGENEDVEEISFEISPDSNVIIDLNKLLSNPNAIQEALVMGSGQQPQSQFQSQPQTDSKGFENTRTLKHQNNQNNQINQQHPIICMCSLFNLMQSCERSLNGDLSEIDAVLTCGLRYDHSDSTSLFIVASWFRELINAFIEEPFTLSSNSNTHQNGRSHSQNMDSDDQSFVLGGYLVSRLNQLAIVESAFLSASSRSGRNGYSSSKSLSTSLNHPAFDGKKRLNVKAFSFLLDDRLDQLGVNLLVNELSSLFLSPVALNTLLTFENDKGDTVGIDHDQIISGLVYQFINIQNMQKQVASTNTNTKTNKDIGCGGNTLVIILDLLIRMFRLDDVIKDTIVTTFTSIYAQNISNDSGNQKESSVDRVAKFFDIFTTSVIPKFKDAINVNGRNTSSQAIITSIVLLNEVSTHYNSTHSRNGNHLYSNRKLLDGFSIQTGKLARRVLRDPTLKISFNSLTLPNFNVDKRSGLSNTSKNDLELLLSLYFDNHANLTTSVQSILGFTEHSLSLFPNNNDDQQSGCESDLGLELELELEPGVGFGHLLTDSSIQIVFNTLLTCLHKCLVLLVSTSQRRSSSISSTFSTKASISGKSLHNNYDNQNENDENDENDDGDGDGDGEDDDQRLLSNLQLIFKTFHAILLQSRSLSAYDNVLYYTLKQSYPILQTIAKSILPFNIAYLFANDKTRHSLFFGTETNSRDTSHSILYFLQKSTRTLHIICNHVKANKPNSRLSSGSKSKSKSKSTSKSKSKPSSSSKSCTSFVPNVKKTLELIVLKVKEIVGMNNDFEMFELGSLKTRAINGDFVSSQFPKDEPSSEGEESINSLSQNSAIDSGNNSENGEDDIDDDDDNDSYSRKKARRY</sequence>
<evidence type="ECO:0000256" key="4">
    <source>
        <dbReference type="ARBA" id="ARBA00023242"/>
    </source>
</evidence>
<dbReference type="Proteomes" id="UP000188320">
    <property type="component" value="Unassembled WGS sequence"/>
</dbReference>
<feature type="compositionally biased region" description="Low complexity" evidence="6">
    <location>
        <begin position="853"/>
        <end position="866"/>
    </location>
</feature>
<dbReference type="GO" id="GO:0036297">
    <property type="term" value="P:interstrand cross-link repair"/>
    <property type="evidence" value="ECO:0007669"/>
    <property type="project" value="TreeGrafter"/>
</dbReference>
<dbReference type="PANTHER" id="PTHR32086">
    <property type="entry name" value="FANCONI ANEMIA GROUP D2 PROTEIN"/>
    <property type="match status" value="1"/>
</dbReference>
<feature type="compositionally biased region" description="Low complexity" evidence="6">
    <location>
        <begin position="575"/>
        <end position="584"/>
    </location>
</feature>
<feature type="compositionally biased region" description="Polar residues" evidence="6">
    <location>
        <begin position="1628"/>
        <end position="1640"/>
    </location>
</feature>
<name>A0A1R1PNM0_ZANCU</name>
<dbReference type="GO" id="GO:0005634">
    <property type="term" value="C:nucleus"/>
    <property type="evidence" value="ECO:0007669"/>
    <property type="project" value="UniProtKB-SubCell"/>
</dbReference>
<dbReference type="InterPro" id="IPR029448">
    <property type="entry name" value="FANCD2"/>
</dbReference>
<evidence type="ECO:0000256" key="6">
    <source>
        <dbReference type="SAM" id="MobiDB-lite"/>
    </source>
</evidence>
<feature type="region of interest" description="Disordered" evidence="6">
    <location>
        <begin position="1399"/>
        <end position="1428"/>
    </location>
</feature>
<keyword evidence="8" id="KW-1185">Reference proteome</keyword>
<comment type="caution">
    <text evidence="7">The sequence shown here is derived from an EMBL/GenBank/DDBJ whole genome shotgun (WGS) entry which is preliminary data.</text>
</comment>
<feature type="compositionally biased region" description="Gly residues" evidence="6">
    <location>
        <begin position="798"/>
        <end position="810"/>
    </location>
</feature>
<feature type="compositionally biased region" description="Acidic residues" evidence="6">
    <location>
        <begin position="1646"/>
        <end position="1658"/>
    </location>
</feature>
<keyword evidence="2" id="KW-1017">Isopeptide bond</keyword>
<feature type="region of interest" description="Disordered" evidence="6">
    <location>
        <begin position="853"/>
        <end position="873"/>
    </location>
</feature>
<evidence type="ECO:0000256" key="3">
    <source>
        <dbReference type="ARBA" id="ARBA00022843"/>
    </source>
</evidence>
<dbReference type="Pfam" id="PF14631">
    <property type="entry name" value="FancD2"/>
    <property type="match status" value="2"/>
</dbReference>
<keyword evidence="4" id="KW-0539">Nucleus</keyword>
<dbReference type="OrthoDB" id="27031at2759"/>
<feature type="region of interest" description="Disordered" evidence="6">
    <location>
        <begin position="732"/>
        <end position="759"/>
    </location>
</feature>
<protein>
    <submittedName>
        <fullName evidence="7">Fanconi anemia group D2 protein</fullName>
    </submittedName>
</protein>
<comment type="subcellular location">
    <subcellularLocation>
        <location evidence="1">Nucleus</location>
    </subcellularLocation>
</comment>
<feature type="region of interest" description="Disordered" evidence="6">
    <location>
        <begin position="784"/>
        <end position="816"/>
    </location>
</feature>
<proteinExistence type="inferred from homology"/>
<feature type="compositionally biased region" description="Low complexity" evidence="6">
    <location>
        <begin position="547"/>
        <end position="556"/>
    </location>
</feature>
<dbReference type="PANTHER" id="PTHR32086:SF0">
    <property type="entry name" value="FANCONI ANEMIA GROUP D2 PROTEIN"/>
    <property type="match status" value="1"/>
</dbReference>
<dbReference type="GO" id="GO:0007129">
    <property type="term" value="P:homologous chromosome pairing at meiosis"/>
    <property type="evidence" value="ECO:0007669"/>
    <property type="project" value="TreeGrafter"/>
</dbReference>
<feature type="compositionally biased region" description="Low complexity" evidence="6">
    <location>
        <begin position="1399"/>
        <end position="1408"/>
    </location>
</feature>
<keyword evidence="3" id="KW-0832">Ubl conjugation</keyword>
<evidence type="ECO:0000256" key="5">
    <source>
        <dbReference type="ARBA" id="ARBA00093456"/>
    </source>
</evidence>
<organism evidence="7 8">
    <name type="scientific">Zancudomyces culisetae</name>
    <name type="common">Gut fungus</name>
    <name type="synonym">Smittium culisetae</name>
    <dbReference type="NCBI Taxonomy" id="1213189"/>
    <lineage>
        <taxon>Eukaryota</taxon>
        <taxon>Fungi</taxon>
        <taxon>Fungi incertae sedis</taxon>
        <taxon>Zoopagomycota</taxon>
        <taxon>Kickxellomycotina</taxon>
        <taxon>Harpellomycetes</taxon>
        <taxon>Harpellales</taxon>
        <taxon>Legeriomycetaceae</taxon>
        <taxon>Zancudomyces</taxon>
    </lineage>
</organism>
<evidence type="ECO:0000313" key="7">
    <source>
        <dbReference type="EMBL" id="OMH82503.1"/>
    </source>
</evidence>
<dbReference type="GO" id="GO:0070182">
    <property type="term" value="F:DNA polymerase binding"/>
    <property type="evidence" value="ECO:0007669"/>
    <property type="project" value="TreeGrafter"/>
</dbReference>
<evidence type="ECO:0000256" key="1">
    <source>
        <dbReference type="ARBA" id="ARBA00004123"/>
    </source>
</evidence>
<accession>A0A1R1PNM0</accession>
<gene>
    <name evidence="7" type="ORF">AX774_g4011</name>
</gene>
<feature type="region of interest" description="Disordered" evidence="6">
    <location>
        <begin position="1534"/>
        <end position="1567"/>
    </location>
</feature>
<evidence type="ECO:0000256" key="2">
    <source>
        <dbReference type="ARBA" id="ARBA00022499"/>
    </source>
</evidence>
<dbReference type="GO" id="GO:0000793">
    <property type="term" value="C:condensed chromosome"/>
    <property type="evidence" value="ECO:0007669"/>
    <property type="project" value="TreeGrafter"/>
</dbReference>
<comment type="similarity">
    <text evidence="5">Belongs to the Fanconi anemia protein FANCD2 family.</text>
</comment>
<evidence type="ECO:0000313" key="8">
    <source>
        <dbReference type="Proteomes" id="UP000188320"/>
    </source>
</evidence>
<dbReference type="EMBL" id="LSSK01000650">
    <property type="protein sequence ID" value="OMH82503.1"/>
    <property type="molecule type" value="Genomic_DNA"/>
</dbReference>
<feature type="region of interest" description="Disordered" evidence="6">
    <location>
        <begin position="547"/>
        <end position="584"/>
    </location>
</feature>
<reference evidence="8" key="1">
    <citation type="submission" date="2017-01" db="EMBL/GenBank/DDBJ databases">
        <authorList>
            <person name="Wang Y."/>
            <person name="White M."/>
            <person name="Kvist S."/>
            <person name="Moncalvo J.-M."/>
        </authorList>
    </citation>
    <scope>NUCLEOTIDE SEQUENCE [LARGE SCALE GENOMIC DNA]</scope>
    <source>
        <strain evidence="8">COL-18-3</strain>
    </source>
</reference>
<feature type="region of interest" description="Disordered" evidence="6">
    <location>
        <begin position="20"/>
        <end position="42"/>
    </location>
</feature>